<keyword evidence="1" id="KW-1133">Transmembrane helix</keyword>
<dbReference type="AlphaFoldDB" id="F0TBM5"/>
<protein>
    <recommendedName>
        <fullName evidence="4">DUF4352 domain-containing protein</fullName>
    </recommendedName>
</protein>
<keyword evidence="1" id="KW-0472">Membrane</keyword>
<evidence type="ECO:0000313" key="2">
    <source>
        <dbReference type="EMBL" id="ADZ09102.1"/>
    </source>
</evidence>
<feature type="transmembrane region" description="Helical" evidence="1">
    <location>
        <begin position="6"/>
        <end position="23"/>
    </location>
</feature>
<dbReference type="PROSITE" id="PS51257">
    <property type="entry name" value="PROKAR_LIPOPROTEIN"/>
    <property type="match status" value="1"/>
</dbReference>
<keyword evidence="3" id="KW-1185">Reference proteome</keyword>
<evidence type="ECO:0008006" key="4">
    <source>
        <dbReference type="Google" id="ProtNLM"/>
    </source>
</evidence>
<sequence length="138" mass="15057">MIKKGIFIFVIIILIIIISGCTTKTYNGTFGEKTVSIDSIYLSNNTTANTYHKSSTGAQYYFVSGYLINNNSNDALKLKIASTAYDVNGNIIVTNNSANIYPSTIPAKGASEFYVEFPDNNNNIVKYEVKILSASGTL</sequence>
<dbReference type="Proteomes" id="UP000007490">
    <property type="component" value="Chromosome"/>
</dbReference>
<dbReference type="KEGG" id="mel:Metbo_0852"/>
<reference evidence="2 3" key="2">
    <citation type="journal article" date="2014" name="Int. J. Syst. Evol. Microbiol.">
        <title>Methanobacterium paludis sp. nov. and a novel strain of Methanobacterium lacus isolated from northern peatlands.</title>
        <authorList>
            <person name="Cadillo-Quiroz H."/>
            <person name="Brauer S.L."/>
            <person name="Goodson N."/>
            <person name="Yavitt J.B."/>
            <person name="Zinder S.H."/>
        </authorList>
    </citation>
    <scope>NUCLEOTIDE SEQUENCE [LARGE SCALE GENOMIC DNA]</scope>
    <source>
        <strain evidence="2 3">AL-21</strain>
    </source>
</reference>
<name>F0TBM5_METLA</name>
<accession>F0TBM5</accession>
<keyword evidence="1" id="KW-0812">Transmembrane</keyword>
<organism evidence="2 3">
    <name type="scientific">Methanobacterium lacus (strain AL-21)</name>
    <dbReference type="NCBI Taxonomy" id="877455"/>
    <lineage>
        <taxon>Archaea</taxon>
        <taxon>Methanobacteriati</taxon>
        <taxon>Methanobacteriota</taxon>
        <taxon>Methanomada group</taxon>
        <taxon>Methanobacteria</taxon>
        <taxon>Methanobacteriales</taxon>
        <taxon>Methanobacteriaceae</taxon>
        <taxon>Methanobacterium</taxon>
    </lineage>
</organism>
<dbReference type="eggNOG" id="arCOG13997">
    <property type="taxonomic scope" value="Archaea"/>
</dbReference>
<evidence type="ECO:0000256" key="1">
    <source>
        <dbReference type="SAM" id="Phobius"/>
    </source>
</evidence>
<dbReference type="HOGENOM" id="CLU_1998778_0_0_2"/>
<dbReference type="RefSeq" id="WP_013644453.1">
    <property type="nucleotide sequence ID" value="NC_015216.1"/>
</dbReference>
<dbReference type="EMBL" id="CP002551">
    <property type="protein sequence ID" value="ADZ09102.1"/>
    <property type="molecule type" value="Genomic_DNA"/>
</dbReference>
<gene>
    <name evidence="2" type="ordered locus">Metbo_0852</name>
</gene>
<reference evidence="3" key="1">
    <citation type="submission" date="2011-02" db="EMBL/GenBank/DDBJ databases">
        <title>Complete sequence of Methanobacterium sp. AL-21.</title>
        <authorList>
            <consortium name="US DOE Joint Genome Institute"/>
            <person name="Lucas S."/>
            <person name="Copeland A."/>
            <person name="Lapidus A."/>
            <person name="Cheng J.-F."/>
            <person name="Goodwin L."/>
            <person name="Pitluck S."/>
            <person name="Chertkov O."/>
            <person name="Detter J.C."/>
            <person name="Han C."/>
            <person name="Tapia R."/>
            <person name="Land M."/>
            <person name="Hauser L."/>
            <person name="Kyrpides N."/>
            <person name="Ivanova N."/>
            <person name="Mikhailova N."/>
            <person name="Pagani I."/>
            <person name="Cadillo-Quiroz H."/>
            <person name="Imachi H."/>
            <person name="Zinder S."/>
            <person name="Liu W."/>
            <person name="Woyke T."/>
        </authorList>
    </citation>
    <scope>NUCLEOTIDE SEQUENCE [LARGE SCALE GENOMIC DNA]</scope>
    <source>
        <strain evidence="3">AL-21</strain>
    </source>
</reference>
<dbReference type="OrthoDB" id="379154at2157"/>
<evidence type="ECO:0000313" key="3">
    <source>
        <dbReference type="Proteomes" id="UP000007490"/>
    </source>
</evidence>
<dbReference type="GeneID" id="10277301"/>
<proteinExistence type="predicted"/>